<evidence type="ECO:0000256" key="4">
    <source>
        <dbReference type="ARBA" id="ARBA00022792"/>
    </source>
</evidence>
<proteinExistence type="inferred from homology"/>
<accession>G0VAV2</accession>
<keyword evidence="4" id="KW-0999">Mitochondrion inner membrane</keyword>
<evidence type="ECO:0000256" key="1">
    <source>
        <dbReference type="ARBA" id="ARBA00004448"/>
    </source>
</evidence>
<dbReference type="RefSeq" id="XP_003675349.1">
    <property type="nucleotide sequence ID" value="XM_003675301.1"/>
</dbReference>
<evidence type="ECO:0000256" key="2">
    <source>
        <dbReference type="ARBA" id="ARBA00009782"/>
    </source>
</evidence>
<keyword evidence="7" id="KW-0472">Membrane</keyword>
<dbReference type="GO" id="GO:0006515">
    <property type="term" value="P:protein quality control for misfolded or incompletely synthesized proteins"/>
    <property type="evidence" value="ECO:0007669"/>
    <property type="project" value="EnsemblFungi"/>
</dbReference>
<dbReference type="OrthoDB" id="4087899at2759"/>
<dbReference type="EMBL" id="HE576753">
    <property type="protein sequence ID" value="CCC68979.1"/>
    <property type="molecule type" value="Genomic_DNA"/>
</dbReference>
<protein>
    <recommendedName>
        <fullName evidence="11">Mitochondrial inner membrane i-AAA protease complex subunit MGR1</fullName>
    </recommendedName>
</protein>
<dbReference type="InterPro" id="IPR013911">
    <property type="entry name" value="i-AAA_Mgr1"/>
</dbReference>
<reference evidence="9 10" key="1">
    <citation type="journal article" date="2011" name="Proc. Natl. Acad. Sci. U.S.A.">
        <title>Evolutionary erosion of yeast sex chromosomes by mating-type switching accidents.</title>
        <authorList>
            <person name="Gordon J.L."/>
            <person name="Armisen D."/>
            <person name="Proux-Wera E."/>
            <person name="Oheigeartaigh S.S."/>
            <person name="Byrne K.P."/>
            <person name="Wolfe K.H."/>
        </authorList>
    </citation>
    <scope>NUCLEOTIDE SEQUENCE [LARGE SCALE GENOMIC DNA]</scope>
    <source>
        <strain evidence="10">ATCC 76901 / BCRC 22586 / CBS 4309 / NBRC 1992 / NRRL Y-12630</strain>
    </source>
</reference>
<dbReference type="HOGENOM" id="CLU_039216_0_0_1"/>
<evidence type="ECO:0000256" key="8">
    <source>
        <dbReference type="SAM" id="MobiDB-lite"/>
    </source>
</evidence>
<evidence type="ECO:0000256" key="3">
    <source>
        <dbReference type="ARBA" id="ARBA00022692"/>
    </source>
</evidence>
<feature type="region of interest" description="Disordered" evidence="8">
    <location>
        <begin position="446"/>
        <end position="467"/>
    </location>
</feature>
<keyword evidence="5" id="KW-1133">Transmembrane helix</keyword>
<sequence length="467" mass="52776">MALYTPPDKPDSSNGDDHPKNGSINDSNNDNDEFEMKRHKFYPRPSLGLKLWGPLVPASDNKNGLWTLIGVQTAMGVFCFYRFRKLGIRPFSTSPTASPLGFIKNATTFKQNGKNTIKDIADLPSLNRFSTSHGELLVNDSAKGVTPGEISTALKPGLTGSSMSSFSKKTSYDGKNNENFNYSSKFTTFKRALYIFTGALLLSQSLLETCRLEILKYDPWLEEAKSVRDKKLFNDIIKFYHEGIDPTKVNVRDVMSGNPVSTNIPEVKQSVALVRAQSEAENPVIKWFGPIEYKPMTFTEYLDRVEYHLEMFEYFLSKRAVNTLLWETIRPSSIALEEVKNKNDQFKEKIHKKFLKSQPSLHQQHMNQLLPEGSSSEKTNTESKHPTEHALPPAMGRRGIVFDESIKSPEDIDLKDIWSLYDPWMSLALDTSLSIKFIPTVKKPIEEGINTGSTDAVKENPTDKEEK</sequence>
<dbReference type="GO" id="GO:0051787">
    <property type="term" value="F:misfolded protein binding"/>
    <property type="evidence" value="ECO:0007669"/>
    <property type="project" value="EnsemblFungi"/>
</dbReference>
<evidence type="ECO:0000256" key="7">
    <source>
        <dbReference type="ARBA" id="ARBA00023136"/>
    </source>
</evidence>
<evidence type="ECO:0000256" key="5">
    <source>
        <dbReference type="ARBA" id="ARBA00022989"/>
    </source>
</evidence>
<comment type="subcellular location">
    <subcellularLocation>
        <location evidence="1">Mitochondrion inner membrane</location>
        <topology evidence="1">Multi-pass membrane protein</topology>
    </subcellularLocation>
</comment>
<dbReference type="STRING" id="1064592.G0VAV2"/>
<feature type="region of interest" description="Disordered" evidence="8">
    <location>
        <begin position="371"/>
        <end position="395"/>
    </location>
</feature>
<dbReference type="Pfam" id="PF08602">
    <property type="entry name" value="Mgr1"/>
    <property type="match status" value="1"/>
</dbReference>
<name>G0VAV2_NAUCA</name>
<feature type="region of interest" description="Disordered" evidence="8">
    <location>
        <begin position="1"/>
        <end position="32"/>
    </location>
</feature>
<dbReference type="OMA" id="FYHEGID"/>
<evidence type="ECO:0000313" key="9">
    <source>
        <dbReference type="EMBL" id="CCC68979.1"/>
    </source>
</evidence>
<gene>
    <name evidence="9" type="primary">NCAS0B08950</name>
    <name evidence="9" type="ordered locus">NCAS_0B08950</name>
</gene>
<dbReference type="eggNOG" id="ENOG502QR67">
    <property type="taxonomic scope" value="Eukaryota"/>
</dbReference>
<dbReference type="GO" id="GO:0031942">
    <property type="term" value="C:i-AAA complex"/>
    <property type="evidence" value="ECO:0007669"/>
    <property type="project" value="EnsemblFungi"/>
</dbReference>
<dbReference type="GeneID" id="96902535"/>
<comment type="similarity">
    <text evidence="2">Belongs to the MGR1 family.</text>
</comment>
<dbReference type="InParanoid" id="G0VAV2"/>
<feature type="compositionally biased region" description="Basic and acidic residues" evidence="8">
    <location>
        <begin position="379"/>
        <end position="388"/>
    </location>
</feature>
<evidence type="ECO:0000256" key="6">
    <source>
        <dbReference type="ARBA" id="ARBA00023128"/>
    </source>
</evidence>
<feature type="compositionally biased region" description="Basic and acidic residues" evidence="8">
    <location>
        <begin position="8"/>
        <end position="20"/>
    </location>
</feature>
<evidence type="ECO:0008006" key="11">
    <source>
        <dbReference type="Google" id="ProtNLM"/>
    </source>
</evidence>
<dbReference type="Proteomes" id="UP000001640">
    <property type="component" value="Chromosome 2"/>
</dbReference>
<keyword evidence="10" id="KW-1185">Reference proteome</keyword>
<feature type="compositionally biased region" description="Basic and acidic residues" evidence="8">
    <location>
        <begin position="456"/>
        <end position="467"/>
    </location>
</feature>
<evidence type="ECO:0000313" key="10">
    <source>
        <dbReference type="Proteomes" id="UP000001640"/>
    </source>
</evidence>
<organism evidence="9 10">
    <name type="scientific">Naumovozyma castellii</name>
    <name type="common">Yeast</name>
    <name type="synonym">Saccharomyces castellii</name>
    <dbReference type="NCBI Taxonomy" id="27288"/>
    <lineage>
        <taxon>Eukaryota</taxon>
        <taxon>Fungi</taxon>
        <taxon>Dikarya</taxon>
        <taxon>Ascomycota</taxon>
        <taxon>Saccharomycotina</taxon>
        <taxon>Saccharomycetes</taxon>
        <taxon>Saccharomycetales</taxon>
        <taxon>Saccharomycetaceae</taxon>
        <taxon>Naumovozyma</taxon>
    </lineage>
</organism>
<dbReference type="AlphaFoldDB" id="G0VAV2"/>
<dbReference type="FunCoup" id="G0VAV2">
    <property type="interactions" value="65"/>
</dbReference>
<keyword evidence="6" id="KW-0496">Mitochondrion</keyword>
<dbReference type="KEGG" id="ncs:NCAS_0B08950"/>
<reference key="2">
    <citation type="submission" date="2011-08" db="EMBL/GenBank/DDBJ databases">
        <title>Genome sequence of Naumovozyma castellii.</title>
        <authorList>
            <person name="Gordon J.L."/>
            <person name="Armisen D."/>
            <person name="Proux-Wera E."/>
            <person name="OhEigeartaigh S.S."/>
            <person name="Byrne K.P."/>
            <person name="Wolfe K.H."/>
        </authorList>
    </citation>
    <scope>NUCLEOTIDE SEQUENCE</scope>
    <source>
        <strain>Type strain:CBS 4309</strain>
    </source>
</reference>
<keyword evidence="3" id="KW-0812">Transmembrane</keyword>